<evidence type="ECO:0000256" key="1">
    <source>
        <dbReference type="SAM" id="SignalP"/>
    </source>
</evidence>
<keyword evidence="1" id="KW-0732">Signal</keyword>
<dbReference type="RefSeq" id="XP_026288974.1">
    <property type="nucleotide sequence ID" value="XM_026433189.2"/>
</dbReference>
<organism evidence="2 3">
    <name type="scientific">Frankliniella occidentalis</name>
    <name type="common">Western flower thrips</name>
    <name type="synonym">Euthrips occidentalis</name>
    <dbReference type="NCBI Taxonomy" id="133901"/>
    <lineage>
        <taxon>Eukaryota</taxon>
        <taxon>Metazoa</taxon>
        <taxon>Ecdysozoa</taxon>
        <taxon>Arthropoda</taxon>
        <taxon>Hexapoda</taxon>
        <taxon>Insecta</taxon>
        <taxon>Pterygota</taxon>
        <taxon>Neoptera</taxon>
        <taxon>Paraneoptera</taxon>
        <taxon>Thysanoptera</taxon>
        <taxon>Terebrantia</taxon>
        <taxon>Thripoidea</taxon>
        <taxon>Thripidae</taxon>
        <taxon>Frankliniella</taxon>
    </lineage>
</organism>
<proteinExistence type="predicted"/>
<dbReference type="Proteomes" id="UP000504606">
    <property type="component" value="Unplaced"/>
</dbReference>
<accession>A0A6J1T5V2</accession>
<dbReference type="AlphaFoldDB" id="A0A6J1T5V2"/>
<protein>
    <submittedName>
        <fullName evidence="3">Uncharacterized protein LOC113213963</fullName>
    </submittedName>
</protein>
<reference evidence="3" key="1">
    <citation type="submission" date="2025-08" db="UniProtKB">
        <authorList>
            <consortium name="RefSeq"/>
        </authorList>
    </citation>
    <scope>IDENTIFICATION</scope>
    <source>
        <tissue evidence="3">Whole organism</tissue>
    </source>
</reference>
<name>A0A6J1T5V2_FRAOC</name>
<keyword evidence="2" id="KW-1185">Reference proteome</keyword>
<evidence type="ECO:0000313" key="3">
    <source>
        <dbReference type="RefSeq" id="XP_026288974.1"/>
    </source>
</evidence>
<evidence type="ECO:0000313" key="2">
    <source>
        <dbReference type="Proteomes" id="UP000504606"/>
    </source>
</evidence>
<gene>
    <name evidence="3" type="primary">LOC113213963</name>
</gene>
<dbReference type="GeneID" id="113213963"/>
<dbReference type="KEGG" id="foc:113213963"/>
<sequence>MKFCGLAFVVLAAVVLEVQGLIDAPEQKELLAPEETALINPFGIARCLINIPLSALRGVWYSFMSCTEEVPWPYYFPCVGATLVESVGVTILETIYCFGQQPA</sequence>
<feature type="chain" id="PRO_5026833970" evidence="1">
    <location>
        <begin position="21"/>
        <end position="103"/>
    </location>
</feature>
<feature type="signal peptide" evidence="1">
    <location>
        <begin position="1"/>
        <end position="20"/>
    </location>
</feature>